<feature type="transmembrane region" description="Helical" evidence="1">
    <location>
        <begin position="27"/>
        <end position="44"/>
    </location>
</feature>
<dbReference type="PIRSF" id="PIRSF002746">
    <property type="entry name" value="Gluconate_transporter"/>
    <property type="match status" value="1"/>
</dbReference>
<dbReference type="Proteomes" id="UP000281985">
    <property type="component" value="Unassembled WGS sequence"/>
</dbReference>
<gene>
    <name evidence="2" type="ORF">EAX61_11235</name>
</gene>
<dbReference type="RefSeq" id="WP_121917784.1">
    <property type="nucleotide sequence ID" value="NZ_REFV01000010.1"/>
</dbReference>
<accession>A0A3M0G0G9</accession>
<dbReference type="Pfam" id="PF02447">
    <property type="entry name" value="GntP_permease"/>
    <property type="match status" value="1"/>
</dbReference>
<evidence type="ECO:0000313" key="3">
    <source>
        <dbReference type="Proteomes" id="UP000281985"/>
    </source>
</evidence>
<feature type="transmembrane region" description="Helical" evidence="1">
    <location>
        <begin position="344"/>
        <end position="371"/>
    </location>
</feature>
<dbReference type="PANTHER" id="PTHR30354:SF25">
    <property type="entry name" value="INNER MEMBRANE PERMEASE YGBN"/>
    <property type="match status" value="1"/>
</dbReference>
<dbReference type="OrthoDB" id="9787129at2"/>
<keyword evidence="1" id="KW-0812">Transmembrane</keyword>
<feature type="transmembrane region" description="Helical" evidence="1">
    <location>
        <begin position="102"/>
        <end position="127"/>
    </location>
</feature>
<feature type="transmembrane region" description="Helical" evidence="1">
    <location>
        <begin position="265"/>
        <end position="284"/>
    </location>
</feature>
<keyword evidence="1" id="KW-1133">Transmembrane helix</keyword>
<reference evidence="2 3" key="1">
    <citation type="submission" date="2018-10" db="EMBL/GenBank/DDBJ databases">
        <title>Dokdonia luteus sp. nov., isolated from sea water.</title>
        <authorList>
            <person name="Zhou L.Y."/>
            <person name="Du Z.J."/>
        </authorList>
    </citation>
    <scope>NUCLEOTIDE SEQUENCE [LARGE SCALE GENOMIC DNA]</scope>
    <source>
        <strain evidence="2 3">SH27</strain>
    </source>
</reference>
<dbReference type="GO" id="GO:0015128">
    <property type="term" value="F:gluconate transmembrane transporter activity"/>
    <property type="evidence" value="ECO:0007669"/>
    <property type="project" value="InterPro"/>
</dbReference>
<feature type="transmembrane region" description="Helical" evidence="1">
    <location>
        <begin position="383"/>
        <end position="403"/>
    </location>
</feature>
<feature type="transmembrane region" description="Helical" evidence="1">
    <location>
        <begin position="423"/>
        <end position="447"/>
    </location>
</feature>
<feature type="transmembrane region" description="Helical" evidence="1">
    <location>
        <begin position="56"/>
        <end position="78"/>
    </location>
</feature>
<evidence type="ECO:0000256" key="1">
    <source>
        <dbReference type="SAM" id="Phobius"/>
    </source>
</evidence>
<feature type="transmembrane region" description="Helical" evidence="1">
    <location>
        <begin position="218"/>
        <end position="245"/>
    </location>
</feature>
<organism evidence="2 3">
    <name type="scientific">Dokdonia sinensis</name>
    <dbReference type="NCBI Taxonomy" id="2479847"/>
    <lineage>
        <taxon>Bacteria</taxon>
        <taxon>Pseudomonadati</taxon>
        <taxon>Bacteroidota</taxon>
        <taxon>Flavobacteriia</taxon>
        <taxon>Flavobacteriales</taxon>
        <taxon>Flavobacteriaceae</taxon>
        <taxon>Dokdonia</taxon>
    </lineage>
</organism>
<keyword evidence="3" id="KW-1185">Reference proteome</keyword>
<dbReference type="NCBIfam" id="TIGR00791">
    <property type="entry name" value="gntP"/>
    <property type="match status" value="1"/>
</dbReference>
<proteinExistence type="predicted"/>
<sequence length="448" mass="47184">MDYQLLLAVIAGISVLLFLILRLKIQAFLALLITCIVVGVVAGMEPKTILDAVKNGMGGTLGFVATVVGLGALFGAILERSGGAQRLAESLLDKFGIEKSPWAVMITGFLVAIPVFFDVAFIILVPIVYALQKKTGKSLLLYAIPLLAGLAITHTFIPPTPGPIAVAEILGADLGYVIIFGFLAGLPAAIIAGPLLAKRLSQKMHIIAPENMVTKMEVPANAPSAGTILLIIAIPIFLIVCNTVLNSPLFDEGTLPEWLIYGADLLGHPFVALIIANIVAWYFLGIQKGFSKEQLLDISTKSLYPAGVIILLTGAGGAFKQILIDTGAGEMIATSLSGDFFPPVVFGFLVAAIVRILQGSATVAMITAAGITAPLLGLSDTSAPQLAVLVIAIASGATIFSHVNDSGFWLVKQYLGLTEKETFRSWTVMTTLIAVVGLLVSTVLWFFV</sequence>
<feature type="transmembrane region" description="Helical" evidence="1">
    <location>
        <begin position="304"/>
        <end position="324"/>
    </location>
</feature>
<protein>
    <submittedName>
        <fullName evidence="2">Gluconate transporter</fullName>
    </submittedName>
</protein>
<feature type="transmembrane region" description="Helical" evidence="1">
    <location>
        <begin position="5"/>
        <end position="21"/>
    </location>
</feature>
<keyword evidence="1" id="KW-0472">Membrane</keyword>
<dbReference type="PANTHER" id="PTHR30354">
    <property type="entry name" value="GNT FAMILY GLUCONATE TRANSPORTER"/>
    <property type="match status" value="1"/>
</dbReference>
<name>A0A3M0G0G9_9FLAO</name>
<dbReference type="EMBL" id="REFV01000010">
    <property type="protein sequence ID" value="RMB57677.1"/>
    <property type="molecule type" value="Genomic_DNA"/>
</dbReference>
<dbReference type="InterPro" id="IPR003474">
    <property type="entry name" value="Glcn_transporter"/>
</dbReference>
<dbReference type="AlphaFoldDB" id="A0A3M0G0G9"/>
<feature type="transmembrane region" description="Helical" evidence="1">
    <location>
        <begin position="177"/>
        <end position="197"/>
    </location>
</feature>
<comment type="caution">
    <text evidence="2">The sequence shown here is derived from an EMBL/GenBank/DDBJ whole genome shotgun (WGS) entry which is preliminary data.</text>
</comment>
<evidence type="ECO:0000313" key="2">
    <source>
        <dbReference type="EMBL" id="RMB57677.1"/>
    </source>
</evidence>
<feature type="transmembrane region" description="Helical" evidence="1">
    <location>
        <begin position="139"/>
        <end position="157"/>
    </location>
</feature>
<dbReference type="GO" id="GO:0005886">
    <property type="term" value="C:plasma membrane"/>
    <property type="evidence" value="ECO:0007669"/>
    <property type="project" value="TreeGrafter"/>
</dbReference>